<reference evidence="3 4" key="1">
    <citation type="submission" date="2017-12" db="EMBL/GenBank/DDBJ databases">
        <title>The genome sequence of Caulobacter flavus CGMCC1 15093.</title>
        <authorList>
            <person name="Gao J."/>
            <person name="Mao X."/>
            <person name="Sun J."/>
        </authorList>
    </citation>
    <scope>NUCLEOTIDE SEQUENCE [LARGE SCALE GENOMIC DNA]</scope>
    <source>
        <strain evidence="3 4">CGMCC1 15093</strain>
    </source>
</reference>
<dbReference type="OrthoDB" id="7187321at2"/>
<evidence type="ECO:0000313" key="4">
    <source>
        <dbReference type="Proteomes" id="UP000234483"/>
    </source>
</evidence>
<organism evidence="3 4">
    <name type="scientific">Caulobacter flavus</name>
    <dbReference type="NCBI Taxonomy" id="1679497"/>
    <lineage>
        <taxon>Bacteria</taxon>
        <taxon>Pseudomonadati</taxon>
        <taxon>Pseudomonadota</taxon>
        <taxon>Alphaproteobacteria</taxon>
        <taxon>Caulobacterales</taxon>
        <taxon>Caulobacteraceae</taxon>
        <taxon>Caulobacter</taxon>
    </lineage>
</organism>
<accession>A0A2N5CTJ3</accession>
<dbReference type="KEGG" id="cfh:C1707_16540"/>
<keyword evidence="1" id="KW-0732">Signal</keyword>
<evidence type="ECO:0000256" key="1">
    <source>
        <dbReference type="SAM" id="SignalP"/>
    </source>
</evidence>
<dbReference type="Proteomes" id="UP000234483">
    <property type="component" value="Unassembled WGS sequence"/>
</dbReference>
<evidence type="ECO:0008006" key="6">
    <source>
        <dbReference type="Google" id="ProtNLM"/>
    </source>
</evidence>
<protein>
    <recommendedName>
        <fullName evidence="6">Spore coat protein U domain-containing protein</fullName>
    </recommendedName>
</protein>
<proteinExistence type="predicted"/>
<evidence type="ECO:0000313" key="3">
    <source>
        <dbReference type="EMBL" id="PLR15388.1"/>
    </source>
</evidence>
<dbReference type="AlphaFoldDB" id="A0A2N5CTJ3"/>
<evidence type="ECO:0000313" key="5">
    <source>
        <dbReference type="Proteomes" id="UP000281192"/>
    </source>
</evidence>
<evidence type="ECO:0000313" key="2">
    <source>
        <dbReference type="EMBL" id="AYV47736.1"/>
    </source>
</evidence>
<sequence length="188" mass="18587">MRRALLLIALAPLAVAGAATAQTYGPSDSVGPIQITATVPNNICTIGDLGDGDNLFDVGVMIDTTTGLLLPNLAAPPKVLTGTQCGAPSQLSIAATQMTAQAFLTAPPSGFSRAVDYTATASGWTPVDASYSTGAAANAGASQTRDSGGSGQITISLSNFATSGGPSLRPVADDTYQGAIVVTLAAAS</sequence>
<keyword evidence="5" id="KW-1185">Reference proteome</keyword>
<name>A0A2N5CTJ3_9CAUL</name>
<feature type="chain" id="PRO_5044577886" description="Spore coat protein U domain-containing protein" evidence="1">
    <location>
        <begin position="22"/>
        <end position="188"/>
    </location>
</feature>
<reference evidence="2 5" key="2">
    <citation type="submission" date="2018-01" db="EMBL/GenBank/DDBJ databases">
        <title>Complete genome sequence of Caulobacter flavus RHGG3.</title>
        <authorList>
            <person name="Yang E."/>
        </authorList>
    </citation>
    <scope>NUCLEOTIDE SEQUENCE [LARGE SCALE GENOMIC DNA]</scope>
    <source>
        <strain evidence="2 5">RHGG3</strain>
    </source>
</reference>
<dbReference type="EMBL" id="CP026100">
    <property type="protein sequence ID" value="AYV47736.1"/>
    <property type="molecule type" value="Genomic_DNA"/>
</dbReference>
<dbReference type="RefSeq" id="WP_101713274.1">
    <property type="nucleotide sequence ID" value="NZ_CP026100.1"/>
</dbReference>
<gene>
    <name evidence="2" type="ORF">C1707_16540</name>
    <name evidence="3" type="ORF">CFHF_12125</name>
</gene>
<dbReference type="Proteomes" id="UP000281192">
    <property type="component" value="Chromosome"/>
</dbReference>
<feature type="signal peptide" evidence="1">
    <location>
        <begin position="1"/>
        <end position="21"/>
    </location>
</feature>
<dbReference type="EMBL" id="PJRQ01000023">
    <property type="protein sequence ID" value="PLR15388.1"/>
    <property type="molecule type" value="Genomic_DNA"/>
</dbReference>